<sequence length="638" mass="71752">MSIMNRSDSEILEKLTRLIENNVSNSELSLEAVYKELGVSKTRLHRIVKEKTQLSTTLYIRSIRLDKAKALLDSSNLRITEIAGLVGIDSPQNFSKYFIQAYGISPTEYRKSKNDLPIPQEVEAVEEEVLLLEETLTPPSSPMTRRNWVVVGLIIMVLVAGGVFWGMLKSSTANASDDYMPYFDNSVAILPFKSLNQDPALADGILNGLHSSLSLIENLKVIAQGSTNQYRDTNKPNGQIGKELGVVYLLKGTVKEQNNAIEIGLTLIRAQDEHQVWSQQFKGDLSQLFRLKNEMIQGIVAQLKQKISPALLQELERVPTQNQEAYQEFLLGRTLCLTRTKEKLLESILRFDKALALDSTFAEAQAYKASACLFLGNMGYRELQPSMELAEEQALKAIQLDEHNSTAYATLGNIYRGRFRWKQAKTAYEISLKYRPNDAQTIYWYSLLLRSMGQLSEALRYSTKAVSLDPLYPVILSGHIWNCAYANRDDLAQKALADGKLIFDDSFVYYMARGEYELHHNRFDKALKEFTKMEQLNPNMKYGNVSSAFCAARLGNSAPTRTLLNKMGNQAQDFVSKSMLYAGLGQKDSSLICLEKAASMGRVSSEILVTPMYRAIRKEPRFQAVLKQFGLPASATVQ</sequence>
<dbReference type="InterPro" id="IPR009057">
    <property type="entry name" value="Homeodomain-like_sf"/>
</dbReference>
<dbReference type="SUPFAM" id="SSF48452">
    <property type="entry name" value="TPR-like"/>
    <property type="match status" value="1"/>
</dbReference>
<feature type="domain" description="HTH araC/xylS-type" evidence="6">
    <location>
        <begin position="13"/>
        <end position="112"/>
    </location>
</feature>
<dbReference type="AlphaFoldDB" id="A0A7W5ZJL2"/>
<evidence type="ECO:0000256" key="3">
    <source>
        <dbReference type="ARBA" id="ARBA00023163"/>
    </source>
</evidence>
<evidence type="ECO:0000256" key="1">
    <source>
        <dbReference type="ARBA" id="ARBA00023015"/>
    </source>
</evidence>
<evidence type="ECO:0000259" key="6">
    <source>
        <dbReference type="PROSITE" id="PS01124"/>
    </source>
</evidence>
<dbReference type="SUPFAM" id="SSF46689">
    <property type="entry name" value="Homeodomain-like"/>
    <property type="match status" value="1"/>
</dbReference>
<dbReference type="InterPro" id="IPR011990">
    <property type="entry name" value="TPR-like_helical_dom_sf"/>
</dbReference>
<dbReference type="Proteomes" id="UP000541352">
    <property type="component" value="Unassembled WGS sequence"/>
</dbReference>
<evidence type="ECO:0000256" key="5">
    <source>
        <dbReference type="SAM" id="Phobius"/>
    </source>
</evidence>
<reference evidence="7 8" key="1">
    <citation type="submission" date="2020-08" db="EMBL/GenBank/DDBJ databases">
        <title>Genomic Encyclopedia of Type Strains, Phase IV (KMG-IV): sequencing the most valuable type-strain genomes for metagenomic binning, comparative biology and taxonomic classification.</title>
        <authorList>
            <person name="Goeker M."/>
        </authorList>
    </citation>
    <scope>NUCLEOTIDE SEQUENCE [LARGE SCALE GENOMIC DNA]</scope>
    <source>
        <strain evidence="7 8">DSM 17976</strain>
    </source>
</reference>
<dbReference type="Gene3D" id="1.10.10.60">
    <property type="entry name" value="Homeodomain-like"/>
    <property type="match status" value="2"/>
</dbReference>
<feature type="repeat" description="TPR" evidence="4">
    <location>
        <begin position="507"/>
        <end position="540"/>
    </location>
</feature>
<organism evidence="7 8">
    <name type="scientific">Runella defluvii</name>
    <dbReference type="NCBI Taxonomy" id="370973"/>
    <lineage>
        <taxon>Bacteria</taxon>
        <taxon>Pseudomonadati</taxon>
        <taxon>Bacteroidota</taxon>
        <taxon>Cytophagia</taxon>
        <taxon>Cytophagales</taxon>
        <taxon>Spirosomataceae</taxon>
        <taxon>Runella</taxon>
    </lineage>
</organism>
<keyword evidence="5" id="KW-0472">Membrane</keyword>
<dbReference type="EMBL" id="JACIBY010000004">
    <property type="protein sequence ID" value="MBB3838355.1"/>
    <property type="molecule type" value="Genomic_DNA"/>
</dbReference>
<proteinExistence type="predicted"/>
<accession>A0A7W5ZJL2</accession>
<evidence type="ECO:0000256" key="4">
    <source>
        <dbReference type="PROSITE-ProRule" id="PRU00339"/>
    </source>
</evidence>
<dbReference type="SMART" id="SM00028">
    <property type="entry name" value="TPR"/>
    <property type="match status" value="4"/>
</dbReference>
<gene>
    <name evidence="7" type="ORF">FHS57_002360</name>
</gene>
<dbReference type="RefSeq" id="WP_221225609.1">
    <property type="nucleotide sequence ID" value="NZ_JACIBY010000004.1"/>
</dbReference>
<dbReference type="InterPro" id="IPR019734">
    <property type="entry name" value="TPR_rpt"/>
</dbReference>
<dbReference type="PROSITE" id="PS50005">
    <property type="entry name" value="TPR"/>
    <property type="match status" value="3"/>
</dbReference>
<dbReference type="PROSITE" id="PS01124">
    <property type="entry name" value="HTH_ARAC_FAMILY_2"/>
    <property type="match status" value="1"/>
</dbReference>
<feature type="repeat" description="TPR" evidence="4">
    <location>
        <begin position="439"/>
        <end position="472"/>
    </location>
</feature>
<dbReference type="PANTHER" id="PTHR43280">
    <property type="entry name" value="ARAC-FAMILY TRANSCRIPTIONAL REGULATOR"/>
    <property type="match status" value="1"/>
</dbReference>
<evidence type="ECO:0000313" key="8">
    <source>
        <dbReference type="Proteomes" id="UP000541352"/>
    </source>
</evidence>
<keyword evidence="8" id="KW-1185">Reference proteome</keyword>
<comment type="caution">
    <text evidence="7">The sequence shown here is derived from an EMBL/GenBank/DDBJ whole genome shotgun (WGS) entry which is preliminary data.</text>
</comment>
<keyword evidence="4" id="KW-0802">TPR repeat</keyword>
<keyword evidence="1" id="KW-0805">Transcription regulation</keyword>
<dbReference type="InterPro" id="IPR018060">
    <property type="entry name" value="HTH_AraC"/>
</dbReference>
<keyword evidence="5" id="KW-1133">Transmembrane helix</keyword>
<keyword evidence="2 7" id="KW-0238">DNA-binding</keyword>
<keyword evidence="3" id="KW-0804">Transcription</keyword>
<evidence type="ECO:0000313" key="7">
    <source>
        <dbReference type="EMBL" id="MBB3838355.1"/>
    </source>
</evidence>
<dbReference type="Gene3D" id="3.40.50.10070">
    <property type="entry name" value="TolB, N-terminal domain"/>
    <property type="match status" value="1"/>
</dbReference>
<dbReference type="SMART" id="SM00342">
    <property type="entry name" value="HTH_ARAC"/>
    <property type="match status" value="1"/>
</dbReference>
<dbReference type="GO" id="GO:0043565">
    <property type="term" value="F:sequence-specific DNA binding"/>
    <property type="evidence" value="ECO:0007669"/>
    <property type="project" value="InterPro"/>
</dbReference>
<dbReference type="GO" id="GO:0003700">
    <property type="term" value="F:DNA-binding transcription factor activity"/>
    <property type="evidence" value="ECO:0007669"/>
    <property type="project" value="InterPro"/>
</dbReference>
<protein>
    <submittedName>
        <fullName evidence="7">TolB-like protein/AraC-like DNA-binding protein</fullName>
    </submittedName>
</protein>
<evidence type="ECO:0000256" key="2">
    <source>
        <dbReference type="ARBA" id="ARBA00023125"/>
    </source>
</evidence>
<dbReference type="Pfam" id="PF12833">
    <property type="entry name" value="HTH_18"/>
    <property type="match status" value="1"/>
</dbReference>
<dbReference type="Gene3D" id="1.25.40.10">
    <property type="entry name" value="Tetratricopeptide repeat domain"/>
    <property type="match status" value="2"/>
</dbReference>
<name>A0A7W5ZJL2_9BACT</name>
<dbReference type="PANTHER" id="PTHR43280:SF2">
    <property type="entry name" value="HTH-TYPE TRANSCRIPTIONAL REGULATOR EXSA"/>
    <property type="match status" value="1"/>
</dbReference>
<feature type="repeat" description="TPR" evidence="4">
    <location>
        <begin position="405"/>
        <end position="438"/>
    </location>
</feature>
<keyword evidence="5" id="KW-0812">Transmembrane</keyword>
<dbReference type="Pfam" id="PF13181">
    <property type="entry name" value="TPR_8"/>
    <property type="match status" value="1"/>
</dbReference>
<feature type="transmembrane region" description="Helical" evidence="5">
    <location>
        <begin position="148"/>
        <end position="168"/>
    </location>
</feature>